<dbReference type="RefSeq" id="WP_251800957.1">
    <property type="nucleotide sequence ID" value="NZ_JAMQOL010000038.1"/>
</dbReference>
<protein>
    <submittedName>
        <fullName evidence="1">Class I SAM-dependent methyltransferase</fullName>
    </submittedName>
</protein>
<dbReference type="InterPro" id="IPR029063">
    <property type="entry name" value="SAM-dependent_MTases_sf"/>
</dbReference>
<evidence type="ECO:0000313" key="2">
    <source>
        <dbReference type="Proteomes" id="UP001523216"/>
    </source>
</evidence>
<dbReference type="CDD" id="cd02440">
    <property type="entry name" value="AdoMet_MTases"/>
    <property type="match status" value="1"/>
</dbReference>
<name>A0ABT0Y551_9ACTN</name>
<organism evidence="1 2">
    <name type="scientific">Paractinoplanes hotanensis</name>
    <dbReference type="NCBI Taxonomy" id="2906497"/>
    <lineage>
        <taxon>Bacteria</taxon>
        <taxon>Bacillati</taxon>
        <taxon>Actinomycetota</taxon>
        <taxon>Actinomycetes</taxon>
        <taxon>Micromonosporales</taxon>
        <taxon>Micromonosporaceae</taxon>
        <taxon>Paractinoplanes</taxon>
    </lineage>
</organism>
<accession>A0ABT0Y551</accession>
<dbReference type="GO" id="GO:0008168">
    <property type="term" value="F:methyltransferase activity"/>
    <property type="evidence" value="ECO:0007669"/>
    <property type="project" value="UniProtKB-KW"/>
</dbReference>
<dbReference type="Proteomes" id="UP001523216">
    <property type="component" value="Unassembled WGS sequence"/>
</dbReference>
<dbReference type="GO" id="GO:0032259">
    <property type="term" value="P:methylation"/>
    <property type="evidence" value="ECO:0007669"/>
    <property type="project" value="UniProtKB-KW"/>
</dbReference>
<dbReference type="Gene3D" id="3.40.50.150">
    <property type="entry name" value="Vaccinia Virus protein VP39"/>
    <property type="match status" value="1"/>
</dbReference>
<dbReference type="EMBL" id="JAMQOL010000038">
    <property type="protein sequence ID" value="MCM4081159.1"/>
    <property type="molecule type" value="Genomic_DNA"/>
</dbReference>
<evidence type="ECO:0000313" key="1">
    <source>
        <dbReference type="EMBL" id="MCM4081159.1"/>
    </source>
</evidence>
<comment type="caution">
    <text evidence="1">The sequence shown here is derived from an EMBL/GenBank/DDBJ whole genome shotgun (WGS) entry which is preliminary data.</text>
</comment>
<dbReference type="SUPFAM" id="SSF53335">
    <property type="entry name" value="S-adenosyl-L-methionine-dependent methyltransferases"/>
    <property type="match status" value="1"/>
</dbReference>
<reference evidence="1 2" key="1">
    <citation type="submission" date="2022-06" db="EMBL/GenBank/DDBJ databases">
        <title>Actinoplanes abujensis sp. nov., isolated from Nigerian arid soil.</title>
        <authorList>
            <person name="Ding P."/>
        </authorList>
    </citation>
    <scope>NUCLEOTIDE SEQUENCE [LARGE SCALE GENOMIC DNA]</scope>
    <source>
        <strain evidence="2">TRM88002</strain>
    </source>
</reference>
<gene>
    <name evidence="1" type="ORF">LXN57_26655</name>
</gene>
<proteinExistence type="predicted"/>
<keyword evidence="1" id="KW-0808">Transferase</keyword>
<keyword evidence="2" id="KW-1185">Reference proteome</keyword>
<keyword evidence="1" id="KW-0489">Methyltransferase</keyword>
<sequence>MPAQRQPSLVRRATMVVNRRAGALKRTVQQAHRRGGWSTALTEGAYLFGELAARPARRWREQRLERRWNLDTRADTSVPHPDPGAAAFDDAVRYSPIPIHHFERLLRRLPLDDPRDYAYVDLGCGKGRTLALAAQHRFLEVTGVEFDTRLGDIARANAYAYAAAVPDAPAITVHTIDAVDFQFPGTPSVIFLFNPFGADTLKAVANNLMKSLDDEPRRVILAYFNPVHADVLEACPVLRRTASARHWTIYESAT</sequence>